<reference evidence="1 2" key="1">
    <citation type="submission" date="2023-01" db="EMBL/GenBank/DDBJ databases">
        <title>Analysis of 21 Apiospora genomes using comparative genomics revels a genus with tremendous synthesis potential of carbohydrate active enzymes and secondary metabolites.</title>
        <authorList>
            <person name="Sorensen T."/>
        </authorList>
    </citation>
    <scope>NUCLEOTIDE SEQUENCE [LARGE SCALE GENOMIC DNA]</scope>
    <source>
        <strain evidence="1 2">CBS 83171</strain>
    </source>
</reference>
<protein>
    <submittedName>
        <fullName evidence="1">Uncharacterized protein</fullName>
    </submittedName>
</protein>
<dbReference type="Proteomes" id="UP001446871">
    <property type="component" value="Unassembled WGS sequence"/>
</dbReference>
<sequence>MSARDQYRAAVYGAIDDAIYRAPHAALKQGMTEEIEVGRSAADKKPQITLYAKQKNKQTTTTFTKDMEDLKAELGKSDLAPAETLEEFTKGFEVRFERGKCDHRFLFALSSHNTASQF</sequence>
<dbReference type="EMBL" id="JAQQWM010000001">
    <property type="protein sequence ID" value="KAK8083905.1"/>
    <property type="molecule type" value="Genomic_DNA"/>
</dbReference>
<evidence type="ECO:0000313" key="2">
    <source>
        <dbReference type="Proteomes" id="UP001446871"/>
    </source>
</evidence>
<name>A0ABR1WK42_9PEZI</name>
<proteinExistence type="predicted"/>
<organism evidence="1 2">
    <name type="scientific">Apiospora saccharicola</name>
    <dbReference type="NCBI Taxonomy" id="335842"/>
    <lineage>
        <taxon>Eukaryota</taxon>
        <taxon>Fungi</taxon>
        <taxon>Dikarya</taxon>
        <taxon>Ascomycota</taxon>
        <taxon>Pezizomycotina</taxon>
        <taxon>Sordariomycetes</taxon>
        <taxon>Xylariomycetidae</taxon>
        <taxon>Amphisphaeriales</taxon>
        <taxon>Apiosporaceae</taxon>
        <taxon>Apiospora</taxon>
    </lineage>
</organism>
<accession>A0ABR1WK42</accession>
<comment type="caution">
    <text evidence="1">The sequence shown here is derived from an EMBL/GenBank/DDBJ whole genome shotgun (WGS) entry which is preliminary data.</text>
</comment>
<evidence type="ECO:0000313" key="1">
    <source>
        <dbReference type="EMBL" id="KAK8083905.1"/>
    </source>
</evidence>
<keyword evidence="2" id="KW-1185">Reference proteome</keyword>
<gene>
    <name evidence="1" type="ORF">PG996_002686</name>
</gene>